<dbReference type="OrthoDB" id="2989954at2759"/>
<reference evidence="2" key="1">
    <citation type="submission" date="2020-11" db="EMBL/GenBank/DDBJ databases">
        <authorList>
            <consortium name="DOE Joint Genome Institute"/>
            <person name="Ahrendt S."/>
            <person name="Riley R."/>
            <person name="Andreopoulos W."/>
            <person name="Labutti K."/>
            <person name="Pangilinan J."/>
            <person name="Ruiz-Duenas F.J."/>
            <person name="Barrasa J.M."/>
            <person name="Sanchez-Garcia M."/>
            <person name="Camarero S."/>
            <person name="Miyauchi S."/>
            <person name="Serrano A."/>
            <person name="Linde D."/>
            <person name="Babiker R."/>
            <person name="Drula E."/>
            <person name="Ayuso-Fernandez I."/>
            <person name="Pacheco R."/>
            <person name="Padilla G."/>
            <person name="Ferreira P."/>
            <person name="Barriuso J."/>
            <person name="Kellner H."/>
            <person name="Castanera R."/>
            <person name="Alfaro M."/>
            <person name="Ramirez L."/>
            <person name="Pisabarro A.G."/>
            <person name="Kuo A."/>
            <person name="Tritt A."/>
            <person name="Lipzen A."/>
            <person name="He G."/>
            <person name="Yan M."/>
            <person name="Ng V."/>
            <person name="Cullen D."/>
            <person name="Martin F."/>
            <person name="Rosso M.-N."/>
            <person name="Henrissat B."/>
            <person name="Hibbett D."/>
            <person name="Martinez A.T."/>
            <person name="Grigoriev I.V."/>
        </authorList>
    </citation>
    <scope>NUCLEOTIDE SEQUENCE</scope>
    <source>
        <strain evidence="2">MF-IS2</strain>
    </source>
</reference>
<dbReference type="Proteomes" id="UP000807342">
    <property type="component" value="Unassembled WGS sequence"/>
</dbReference>
<sequence>MPPPPFSSSSTADFPHRPMTARPGTAAGDLADYDVAHVQNPHHYTADYHIEEEYDEDESDDDDVFAFLPPSTAEEHQPAQRQHDEQHDPAFASYPPPTTASQQQNVAYPSPTYNPYGQGKYPYDETVVAAAAASSSSSHQFGFDPSYGYPQNTILPAQPANYTLHPAPQSPPSTDSHNHNNDDPYRMKRLNAALSSALPPSSAESHPSRQVRVSLPSSVVGVEHDPDAIEKATVDCDADIESLPHHSHQPGHQGRIRHGNLNSAPYSHGRSTRGNTATSGVDTISIGPSVLDDDDIDGTSREGSIK</sequence>
<dbReference type="AlphaFoldDB" id="A0A9P6BXI8"/>
<feature type="compositionally biased region" description="Basic and acidic residues" evidence="1">
    <location>
        <begin position="176"/>
        <end position="186"/>
    </location>
</feature>
<evidence type="ECO:0000256" key="1">
    <source>
        <dbReference type="SAM" id="MobiDB-lite"/>
    </source>
</evidence>
<feature type="region of interest" description="Disordered" evidence="1">
    <location>
        <begin position="241"/>
        <end position="306"/>
    </location>
</feature>
<feature type="compositionally biased region" description="Basic and acidic residues" evidence="1">
    <location>
        <begin position="73"/>
        <end position="88"/>
    </location>
</feature>
<dbReference type="EMBL" id="MU151410">
    <property type="protein sequence ID" value="KAF9444051.1"/>
    <property type="molecule type" value="Genomic_DNA"/>
</dbReference>
<gene>
    <name evidence="2" type="ORF">P691DRAFT_678320</name>
</gene>
<keyword evidence="3" id="KW-1185">Reference proteome</keyword>
<feature type="compositionally biased region" description="Polar residues" evidence="1">
    <location>
        <begin position="272"/>
        <end position="282"/>
    </location>
</feature>
<feature type="region of interest" description="Disordered" evidence="1">
    <location>
        <begin position="44"/>
        <end position="118"/>
    </location>
</feature>
<accession>A0A9P6BXI8</accession>
<feature type="region of interest" description="Disordered" evidence="1">
    <location>
        <begin position="1"/>
        <end position="32"/>
    </location>
</feature>
<feature type="region of interest" description="Disordered" evidence="1">
    <location>
        <begin position="131"/>
        <end position="212"/>
    </location>
</feature>
<evidence type="ECO:0000313" key="3">
    <source>
        <dbReference type="Proteomes" id="UP000807342"/>
    </source>
</evidence>
<feature type="compositionally biased region" description="Acidic residues" evidence="1">
    <location>
        <begin position="52"/>
        <end position="64"/>
    </location>
</feature>
<protein>
    <submittedName>
        <fullName evidence="2">Uncharacterized protein</fullName>
    </submittedName>
</protein>
<feature type="compositionally biased region" description="Polar residues" evidence="1">
    <location>
        <begin position="99"/>
        <end position="115"/>
    </location>
</feature>
<organism evidence="2 3">
    <name type="scientific">Macrolepiota fuliginosa MF-IS2</name>
    <dbReference type="NCBI Taxonomy" id="1400762"/>
    <lineage>
        <taxon>Eukaryota</taxon>
        <taxon>Fungi</taxon>
        <taxon>Dikarya</taxon>
        <taxon>Basidiomycota</taxon>
        <taxon>Agaricomycotina</taxon>
        <taxon>Agaricomycetes</taxon>
        <taxon>Agaricomycetidae</taxon>
        <taxon>Agaricales</taxon>
        <taxon>Agaricineae</taxon>
        <taxon>Agaricaceae</taxon>
        <taxon>Macrolepiota</taxon>
    </lineage>
</organism>
<proteinExistence type="predicted"/>
<name>A0A9P6BXI8_9AGAR</name>
<feature type="compositionally biased region" description="Basic residues" evidence="1">
    <location>
        <begin position="245"/>
        <end position="258"/>
    </location>
</feature>
<comment type="caution">
    <text evidence="2">The sequence shown here is derived from an EMBL/GenBank/DDBJ whole genome shotgun (WGS) entry which is preliminary data.</text>
</comment>
<evidence type="ECO:0000313" key="2">
    <source>
        <dbReference type="EMBL" id="KAF9444051.1"/>
    </source>
</evidence>
<feature type="compositionally biased region" description="Low complexity" evidence="1">
    <location>
        <begin position="190"/>
        <end position="205"/>
    </location>
</feature>